<dbReference type="Proteomes" id="UP000185210">
    <property type="component" value="Unassembled WGS sequence"/>
</dbReference>
<evidence type="ECO:0000313" key="2">
    <source>
        <dbReference type="Proteomes" id="UP000185210"/>
    </source>
</evidence>
<sequence length="117" mass="13007">MGPLIRVRYGETVQRTRVVRTGDADSASGPVPIKRTAFGRAQSIVINDDQRGRRTVIERNWFCPRGEDVRQGDRIERTNGEVYSVISPPLGDVDHPLSGHNLGVKKHRVRTVSAPHG</sequence>
<protein>
    <submittedName>
        <fullName evidence="1">Uncharacterized protein</fullName>
    </submittedName>
</protein>
<dbReference type="AlphaFoldDB" id="A0AB38CSM9"/>
<comment type="caution">
    <text evidence="1">The sequence shown here is derived from an EMBL/GenBank/DDBJ whole genome shotgun (WGS) entry which is preliminary data.</text>
</comment>
<dbReference type="RefSeq" id="WP_016894245.1">
    <property type="nucleotide sequence ID" value="NZ_FSFL01000026.1"/>
</dbReference>
<proteinExistence type="predicted"/>
<accession>A0AB38CSM9</accession>
<gene>
    <name evidence="1" type="ORF">SAMEA2070301_00270</name>
</gene>
<organism evidence="1 2">
    <name type="scientific">Mycobacteroides abscessus subsp. abscessus</name>
    <dbReference type="NCBI Taxonomy" id="1185650"/>
    <lineage>
        <taxon>Bacteria</taxon>
        <taxon>Bacillati</taxon>
        <taxon>Actinomycetota</taxon>
        <taxon>Actinomycetes</taxon>
        <taxon>Mycobacteriales</taxon>
        <taxon>Mycobacteriaceae</taxon>
        <taxon>Mycobacteroides</taxon>
        <taxon>Mycobacteroides abscessus</taxon>
    </lineage>
</organism>
<dbReference type="EMBL" id="FSHM01000001">
    <property type="protein sequence ID" value="SIA11077.1"/>
    <property type="molecule type" value="Genomic_DNA"/>
</dbReference>
<name>A0AB38CSM9_9MYCO</name>
<reference evidence="1 2" key="1">
    <citation type="submission" date="2016-11" db="EMBL/GenBank/DDBJ databases">
        <authorList>
            <consortium name="Pathogen Informatics"/>
        </authorList>
    </citation>
    <scope>NUCLEOTIDE SEQUENCE [LARGE SCALE GENOMIC DNA]</scope>
    <source>
        <strain evidence="1 2">104</strain>
    </source>
</reference>
<evidence type="ECO:0000313" key="1">
    <source>
        <dbReference type="EMBL" id="SIA11077.1"/>
    </source>
</evidence>